<evidence type="ECO:0000313" key="1">
    <source>
        <dbReference type="EMBL" id="HBK53215.1"/>
    </source>
</evidence>
<reference evidence="1 2" key="1">
    <citation type="journal article" date="2018" name="Nat. Biotechnol.">
        <title>A standardized bacterial taxonomy based on genome phylogeny substantially revises the tree of life.</title>
        <authorList>
            <person name="Parks D.H."/>
            <person name="Chuvochina M."/>
            <person name="Waite D.W."/>
            <person name="Rinke C."/>
            <person name="Skarshewski A."/>
            <person name="Chaumeil P.A."/>
            <person name="Hugenholtz P."/>
        </authorList>
    </citation>
    <scope>NUCLEOTIDE SEQUENCE [LARGE SCALE GENOMIC DNA]</scope>
    <source>
        <strain evidence="1">UBA10948</strain>
    </source>
</reference>
<evidence type="ECO:0000313" key="2">
    <source>
        <dbReference type="Proteomes" id="UP000263273"/>
    </source>
</evidence>
<sequence>MDKNTDKSNRPALMSRIKKDYSLPDNDPVVDAMMEAIAITVDRGYMEMQPIIEKYSDLICPWCGKLHFRQDCQKQFEKYEQERKGQHEPK</sequence>
<dbReference type="Proteomes" id="UP000263273">
    <property type="component" value="Unassembled WGS sequence"/>
</dbReference>
<gene>
    <name evidence="1" type="ORF">DDZ44_04680</name>
</gene>
<organism evidence="1 2">
    <name type="scientific">Syntrophomonas wolfei</name>
    <dbReference type="NCBI Taxonomy" id="863"/>
    <lineage>
        <taxon>Bacteria</taxon>
        <taxon>Bacillati</taxon>
        <taxon>Bacillota</taxon>
        <taxon>Clostridia</taxon>
        <taxon>Eubacteriales</taxon>
        <taxon>Syntrophomonadaceae</taxon>
        <taxon>Syntrophomonas</taxon>
    </lineage>
</organism>
<dbReference type="AlphaFoldDB" id="A0A354YV53"/>
<comment type="caution">
    <text evidence="1">The sequence shown here is derived from an EMBL/GenBank/DDBJ whole genome shotgun (WGS) entry which is preliminary data.</text>
</comment>
<proteinExistence type="predicted"/>
<dbReference type="EMBL" id="DNZF01000101">
    <property type="protein sequence ID" value="HBK53215.1"/>
    <property type="molecule type" value="Genomic_DNA"/>
</dbReference>
<protein>
    <submittedName>
        <fullName evidence="1">Uncharacterized protein</fullName>
    </submittedName>
</protein>
<accession>A0A354YV53</accession>
<name>A0A354YV53_9FIRM</name>